<accession>A0A9D1V1N9</accession>
<feature type="domain" description="DUF4268" evidence="1">
    <location>
        <begin position="10"/>
        <end position="141"/>
    </location>
</feature>
<comment type="caution">
    <text evidence="2">The sequence shown here is derived from an EMBL/GenBank/DDBJ whole genome shotgun (WGS) entry which is preliminary data.</text>
</comment>
<reference evidence="2" key="2">
    <citation type="submission" date="2021-04" db="EMBL/GenBank/DDBJ databases">
        <authorList>
            <person name="Gilroy R."/>
        </authorList>
    </citation>
    <scope>NUCLEOTIDE SEQUENCE</scope>
    <source>
        <strain evidence="2">23274</strain>
    </source>
</reference>
<dbReference type="Pfam" id="PF14088">
    <property type="entry name" value="DUF4268"/>
    <property type="match status" value="1"/>
</dbReference>
<dbReference type="AlphaFoldDB" id="A0A9D1V1N9"/>
<dbReference type="Proteomes" id="UP000824202">
    <property type="component" value="Unassembled WGS sequence"/>
</dbReference>
<sequence length="153" mass="18602">MWSKNEAKELRENFWNGFKRYCAQHHIYRKWVLTGVKIRSTQLKFYADEEKALVLFQIDHKNDFRRYEVYECFQSYRKLMAADCGDDLQWCEDYTGIGDRPVSAIYFELPGVNLYRSEDWDKIYAFFAGKMPLLEEAYWEYRDLITERLKAVR</sequence>
<proteinExistence type="predicted"/>
<protein>
    <submittedName>
        <fullName evidence="2">DUF4268 domain-containing protein</fullName>
    </submittedName>
</protein>
<evidence type="ECO:0000313" key="2">
    <source>
        <dbReference type="EMBL" id="HIX04323.1"/>
    </source>
</evidence>
<organism evidence="2 3">
    <name type="scientific">Candidatus Odoribacter faecigallinarum</name>
    <dbReference type="NCBI Taxonomy" id="2838706"/>
    <lineage>
        <taxon>Bacteria</taxon>
        <taxon>Pseudomonadati</taxon>
        <taxon>Bacteroidota</taxon>
        <taxon>Bacteroidia</taxon>
        <taxon>Bacteroidales</taxon>
        <taxon>Odoribacteraceae</taxon>
        <taxon>Odoribacter</taxon>
    </lineage>
</organism>
<gene>
    <name evidence="2" type="ORF">H9863_09470</name>
</gene>
<evidence type="ECO:0000313" key="3">
    <source>
        <dbReference type="Proteomes" id="UP000824202"/>
    </source>
</evidence>
<name>A0A9D1V1N9_9BACT</name>
<dbReference type="EMBL" id="DXFT01000186">
    <property type="protein sequence ID" value="HIX04323.1"/>
    <property type="molecule type" value="Genomic_DNA"/>
</dbReference>
<evidence type="ECO:0000259" key="1">
    <source>
        <dbReference type="Pfam" id="PF14088"/>
    </source>
</evidence>
<reference evidence="2" key="1">
    <citation type="journal article" date="2021" name="PeerJ">
        <title>Extensive microbial diversity within the chicken gut microbiome revealed by metagenomics and culture.</title>
        <authorList>
            <person name="Gilroy R."/>
            <person name="Ravi A."/>
            <person name="Getino M."/>
            <person name="Pursley I."/>
            <person name="Horton D.L."/>
            <person name="Alikhan N.F."/>
            <person name="Baker D."/>
            <person name="Gharbi K."/>
            <person name="Hall N."/>
            <person name="Watson M."/>
            <person name="Adriaenssens E.M."/>
            <person name="Foster-Nyarko E."/>
            <person name="Jarju S."/>
            <person name="Secka A."/>
            <person name="Antonio M."/>
            <person name="Oren A."/>
            <person name="Chaudhuri R.R."/>
            <person name="La Ragione R."/>
            <person name="Hildebrand F."/>
            <person name="Pallen M.J."/>
        </authorList>
    </citation>
    <scope>NUCLEOTIDE SEQUENCE</scope>
    <source>
        <strain evidence="2">23274</strain>
    </source>
</reference>
<dbReference type="InterPro" id="IPR025364">
    <property type="entry name" value="DUF4268"/>
</dbReference>